<evidence type="ECO:0000313" key="1">
    <source>
        <dbReference type="EMBL" id="KAG8573040.1"/>
    </source>
</evidence>
<dbReference type="EMBL" id="WNYA01000005">
    <property type="protein sequence ID" value="KAG8573040.1"/>
    <property type="molecule type" value="Genomic_DNA"/>
</dbReference>
<proteinExistence type="predicted"/>
<accession>A0AAV7BK75</accession>
<dbReference type="AlphaFoldDB" id="A0AAV7BK75"/>
<name>A0AAV7BK75_ENGPU</name>
<sequence length="87" mass="9622">MRLSHRCCGDIYGAQPQYGAHTHLPPIRGQERDRRMLDLFPGLSVAMLPPPPLVQTSPRQCARGKAGPNVVCGIVHGNIWGFVNMYL</sequence>
<evidence type="ECO:0000313" key="2">
    <source>
        <dbReference type="Proteomes" id="UP000824782"/>
    </source>
</evidence>
<organism evidence="1 2">
    <name type="scientific">Engystomops pustulosus</name>
    <name type="common">Tungara frog</name>
    <name type="synonym">Physalaemus pustulosus</name>
    <dbReference type="NCBI Taxonomy" id="76066"/>
    <lineage>
        <taxon>Eukaryota</taxon>
        <taxon>Metazoa</taxon>
        <taxon>Chordata</taxon>
        <taxon>Craniata</taxon>
        <taxon>Vertebrata</taxon>
        <taxon>Euteleostomi</taxon>
        <taxon>Amphibia</taxon>
        <taxon>Batrachia</taxon>
        <taxon>Anura</taxon>
        <taxon>Neobatrachia</taxon>
        <taxon>Hyloidea</taxon>
        <taxon>Leptodactylidae</taxon>
        <taxon>Leiuperinae</taxon>
        <taxon>Engystomops</taxon>
    </lineage>
</organism>
<gene>
    <name evidence="1" type="ORF">GDO81_012256</name>
</gene>
<reference evidence="1" key="1">
    <citation type="thesis" date="2020" institute="ProQuest LLC" country="789 East Eisenhower Parkway, Ann Arbor, MI, USA">
        <title>Comparative Genomics and Chromosome Evolution.</title>
        <authorList>
            <person name="Mudd A.B."/>
        </authorList>
    </citation>
    <scope>NUCLEOTIDE SEQUENCE</scope>
    <source>
        <strain evidence="1">237g6f4</strain>
        <tissue evidence="1">Blood</tissue>
    </source>
</reference>
<dbReference type="Proteomes" id="UP000824782">
    <property type="component" value="Unassembled WGS sequence"/>
</dbReference>
<comment type="caution">
    <text evidence="1">The sequence shown here is derived from an EMBL/GenBank/DDBJ whole genome shotgun (WGS) entry which is preliminary data.</text>
</comment>
<protein>
    <submittedName>
        <fullName evidence="1">Uncharacterized protein</fullName>
    </submittedName>
</protein>
<keyword evidence="2" id="KW-1185">Reference proteome</keyword>